<dbReference type="Pfam" id="PF02801">
    <property type="entry name" value="Ketoacyl-synt_C"/>
    <property type="match status" value="1"/>
</dbReference>
<evidence type="ECO:0000256" key="3">
    <source>
        <dbReference type="ARBA" id="ARBA00022553"/>
    </source>
</evidence>
<keyword evidence="7" id="KW-0012">Acyltransferase</keyword>
<dbReference type="InterPro" id="IPR015422">
    <property type="entry name" value="PyrdxlP-dep_Trfase_small"/>
</dbReference>
<dbReference type="InterPro" id="IPR015421">
    <property type="entry name" value="PyrdxlP-dep_Trfase_major"/>
</dbReference>
<dbReference type="PANTHER" id="PTHR43775:SF37">
    <property type="entry name" value="SI:DKEY-61P9.11"/>
    <property type="match status" value="1"/>
</dbReference>
<protein>
    <recommendedName>
        <fullName evidence="13">Aminotransferase class I/II-fold pyridoxal phosphate-dependent enzyme</fullName>
    </recommendedName>
</protein>
<evidence type="ECO:0000313" key="11">
    <source>
        <dbReference type="EMBL" id="GGX64158.1"/>
    </source>
</evidence>
<dbReference type="CDD" id="cd05931">
    <property type="entry name" value="FAAL"/>
    <property type="match status" value="1"/>
</dbReference>
<dbReference type="EMBL" id="BMUT01000001">
    <property type="protein sequence ID" value="GGX64158.1"/>
    <property type="molecule type" value="Genomic_DNA"/>
</dbReference>
<comment type="caution">
    <text evidence="11">The sequence shown here is derived from an EMBL/GenBank/DDBJ whole genome shotgun (WGS) entry which is preliminary data.</text>
</comment>
<dbReference type="Gene3D" id="3.90.1150.10">
    <property type="entry name" value="Aspartate Aminotransferase, domain 1"/>
    <property type="match status" value="1"/>
</dbReference>
<evidence type="ECO:0008006" key="13">
    <source>
        <dbReference type="Google" id="ProtNLM"/>
    </source>
</evidence>
<dbReference type="InterPro" id="IPR015424">
    <property type="entry name" value="PyrdxlP-dep_Trfase"/>
</dbReference>
<dbReference type="Pfam" id="PF00501">
    <property type="entry name" value="AMP-binding"/>
    <property type="match status" value="1"/>
</dbReference>
<gene>
    <name evidence="11" type="ORF">GCM10010324_06240</name>
</gene>
<reference evidence="12" key="1">
    <citation type="journal article" date="2019" name="Int. J. Syst. Evol. Microbiol.">
        <title>The Global Catalogue of Microorganisms (GCM) 10K type strain sequencing project: providing services to taxonomists for standard genome sequencing and annotation.</title>
        <authorList>
            <consortium name="The Broad Institute Genomics Platform"/>
            <consortium name="The Broad Institute Genome Sequencing Center for Infectious Disease"/>
            <person name="Wu L."/>
            <person name="Ma J."/>
        </authorList>
    </citation>
    <scope>NUCLEOTIDE SEQUENCE [LARGE SCALE GENOMIC DNA]</scope>
    <source>
        <strain evidence="12">JCM 4586</strain>
    </source>
</reference>
<dbReference type="PROSITE" id="PS50075">
    <property type="entry name" value="CARRIER"/>
    <property type="match status" value="2"/>
</dbReference>
<evidence type="ECO:0000256" key="1">
    <source>
        <dbReference type="ARBA" id="ARBA00001933"/>
    </source>
</evidence>
<keyword evidence="2" id="KW-0596">Phosphopantetheine</keyword>
<proteinExistence type="predicted"/>
<evidence type="ECO:0000259" key="10">
    <source>
        <dbReference type="PROSITE" id="PS52004"/>
    </source>
</evidence>
<dbReference type="InterPro" id="IPR014031">
    <property type="entry name" value="Ketoacyl_synth_C"/>
</dbReference>
<dbReference type="PROSITE" id="PS00599">
    <property type="entry name" value="AA_TRANSFER_CLASS_2"/>
    <property type="match status" value="1"/>
</dbReference>
<evidence type="ECO:0000256" key="2">
    <source>
        <dbReference type="ARBA" id="ARBA00022450"/>
    </source>
</evidence>
<dbReference type="SMART" id="SM00823">
    <property type="entry name" value="PKS_PP"/>
    <property type="match status" value="3"/>
</dbReference>
<keyword evidence="12" id="KW-1185">Reference proteome</keyword>
<dbReference type="SMART" id="SM00827">
    <property type="entry name" value="PKS_AT"/>
    <property type="match status" value="1"/>
</dbReference>
<organism evidence="11 12">
    <name type="scientific">Streptomyces hiroshimensis</name>
    <dbReference type="NCBI Taxonomy" id="66424"/>
    <lineage>
        <taxon>Bacteria</taxon>
        <taxon>Bacillati</taxon>
        <taxon>Actinomycetota</taxon>
        <taxon>Actinomycetes</taxon>
        <taxon>Kitasatosporales</taxon>
        <taxon>Streptomycetaceae</taxon>
        <taxon>Streptomyces</taxon>
    </lineage>
</organism>
<dbReference type="Gene3D" id="3.40.640.10">
    <property type="entry name" value="Type I PLP-dependent aspartate aminotransferase-like (Major domain)"/>
    <property type="match status" value="1"/>
</dbReference>
<dbReference type="InterPro" id="IPR014030">
    <property type="entry name" value="Ketoacyl_synth_N"/>
</dbReference>
<feature type="region of interest" description="Disordered" evidence="8">
    <location>
        <begin position="702"/>
        <end position="754"/>
    </location>
</feature>
<accession>A0ABQ2Y5C4</accession>
<dbReference type="Pfam" id="PF00550">
    <property type="entry name" value="PP-binding"/>
    <property type="match status" value="2"/>
</dbReference>
<dbReference type="PROSITE" id="PS52004">
    <property type="entry name" value="KS3_2"/>
    <property type="match status" value="1"/>
</dbReference>
<keyword evidence="3" id="KW-0597">Phosphoprotein</keyword>
<dbReference type="InterPro" id="IPR036736">
    <property type="entry name" value="ACP-like_sf"/>
</dbReference>
<comment type="cofactor">
    <cofactor evidence="1">
        <name>pyridoxal 5'-phosphate</name>
        <dbReference type="ChEBI" id="CHEBI:597326"/>
    </cofactor>
</comment>
<dbReference type="Gene3D" id="3.40.47.10">
    <property type="match status" value="1"/>
</dbReference>
<evidence type="ECO:0000256" key="4">
    <source>
        <dbReference type="ARBA" id="ARBA00022679"/>
    </source>
</evidence>
<keyword evidence="4" id="KW-0808">Transferase</keyword>
<dbReference type="Pfam" id="PF00698">
    <property type="entry name" value="Acyl_transf_1"/>
    <property type="match status" value="1"/>
</dbReference>
<dbReference type="InterPro" id="IPR020841">
    <property type="entry name" value="PKS_Beta-ketoAc_synthase_dom"/>
</dbReference>
<dbReference type="SUPFAM" id="SSF55048">
    <property type="entry name" value="Probable ACP-binding domain of malonyl-CoA ACP transacylase"/>
    <property type="match status" value="1"/>
</dbReference>
<dbReference type="PROSITE" id="PS00606">
    <property type="entry name" value="KS3_1"/>
    <property type="match status" value="1"/>
</dbReference>
<dbReference type="Gene3D" id="3.40.50.12780">
    <property type="entry name" value="N-terminal domain of ligase-like"/>
    <property type="match status" value="1"/>
</dbReference>
<dbReference type="SUPFAM" id="SSF47336">
    <property type="entry name" value="ACP-like"/>
    <property type="match status" value="3"/>
</dbReference>
<dbReference type="CDD" id="cd06454">
    <property type="entry name" value="KBL_like"/>
    <property type="match status" value="1"/>
</dbReference>
<dbReference type="InterPro" id="IPR000873">
    <property type="entry name" value="AMP-dep_synth/lig_dom"/>
</dbReference>
<evidence type="ECO:0000313" key="12">
    <source>
        <dbReference type="Proteomes" id="UP000659223"/>
    </source>
</evidence>
<dbReference type="Gene3D" id="3.30.300.30">
    <property type="match status" value="1"/>
</dbReference>
<dbReference type="InterPro" id="IPR014043">
    <property type="entry name" value="Acyl_transferase_dom"/>
</dbReference>
<dbReference type="InterPro" id="IPR045851">
    <property type="entry name" value="AMP-bd_C_sf"/>
</dbReference>
<feature type="domain" description="Carrier" evidence="9">
    <location>
        <begin position="756"/>
        <end position="833"/>
    </location>
</feature>
<dbReference type="InterPro" id="IPR050091">
    <property type="entry name" value="PKS_NRPS_Biosynth_Enz"/>
</dbReference>
<dbReference type="CDD" id="cd00833">
    <property type="entry name" value="PKS"/>
    <property type="match status" value="1"/>
</dbReference>
<dbReference type="InterPro" id="IPR004839">
    <property type="entry name" value="Aminotransferase_I/II_large"/>
</dbReference>
<dbReference type="InterPro" id="IPR018201">
    <property type="entry name" value="Ketoacyl_synth_AS"/>
</dbReference>
<dbReference type="Pfam" id="PF00109">
    <property type="entry name" value="ketoacyl-synt"/>
    <property type="match status" value="1"/>
</dbReference>
<dbReference type="Gene3D" id="3.30.70.3290">
    <property type="match status" value="1"/>
</dbReference>
<keyword evidence="6" id="KW-0045">Antibiotic biosynthesis</keyword>
<dbReference type="InterPro" id="IPR016036">
    <property type="entry name" value="Malonyl_transacylase_ACP-bd"/>
</dbReference>
<dbReference type="InterPro" id="IPR016035">
    <property type="entry name" value="Acyl_Trfase/lysoPLipase"/>
</dbReference>
<dbReference type="InterPro" id="IPR042099">
    <property type="entry name" value="ANL_N_sf"/>
</dbReference>
<dbReference type="Gene3D" id="1.10.1200.10">
    <property type="entry name" value="ACP-like"/>
    <property type="match status" value="3"/>
</dbReference>
<dbReference type="InterPro" id="IPR040097">
    <property type="entry name" value="FAAL/FAAC"/>
</dbReference>
<feature type="domain" description="Ketosynthase family 3 (KS3)" evidence="10">
    <location>
        <begin position="850"/>
        <end position="1263"/>
    </location>
</feature>
<name>A0ABQ2Y5C4_9ACTN</name>
<dbReference type="Pfam" id="PF00155">
    <property type="entry name" value="Aminotran_1_2"/>
    <property type="match status" value="1"/>
</dbReference>
<evidence type="ECO:0000256" key="6">
    <source>
        <dbReference type="ARBA" id="ARBA00023194"/>
    </source>
</evidence>
<dbReference type="SUPFAM" id="SSF52151">
    <property type="entry name" value="FabD/lysophospholipase-like"/>
    <property type="match status" value="1"/>
</dbReference>
<dbReference type="Pfam" id="PF22621">
    <property type="entry name" value="CurL-like_PKS_C"/>
    <property type="match status" value="1"/>
</dbReference>
<dbReference type="InterPro" id="IPR020806">
    <property type="entry name" value="PKS_PP-bd"/>
</dbReference>
<dbReference type="PROSITE" id="PS00455">
    <property type="entry name" value="AMP_BINDING"/>
    <property type="match status" value="1"/>
</dbReference>
<dbReference type="SUPFAM" id="SSF56801">
    <property type="entry name" value="Acetyl-CoA synthetase-like"/>
    <property type="match status" value="1"/>
</dbReference>
<dbReference type="InterPro" id="IPR009081">
    <property type="entry name" value="PP-bd_ACP"/>
</dbReference>
<dbReference type="SUPFAM" id="SSF53901">
    <property type="entry name" value="Thiolase-like"/>
    <property type="match status" value="1"/>
</dbReference>
<feature type="domain" description="Carrier" evidence="9">
    <location>
        <begin position="602"/>
        <end position="677"/>
    </location>
</feature>
<dbReference type="SUPFAM" id="SSF53383">
    <property type="entry name" value="PLP-dependent transferases"/>
    <property type="match status" value="1"/>
</dbReference>
<dbReference type="SMART" id="SM00825">
    <property type="entry name" value="PKS_KS"/>
    <property type="match status" value="1"/>
</dbReference>
<evidence type="ECO:0000259" key="9">
    <source>
        <dbReference type="PROSITE" id="PS50075"/>
    </source>
</evidence>
<dbReference type="PANTHER" id="PTHR43775">
    <property type="entry name" value="FATTY ACID SYNTHASE"/>
    <property type="match status" value="1"/>
</dbReference>
<evidence type="ECO:0000256" key="7">
    <source>
        <dbReference type="ARBA" id="ARBA00023315"/>
    </source>
</evidence>
<dbReference type="Gene3D" id="3.40.366.10">
    <property type="entry name" value="Malonyl-Coenzyme A Acyl Carrier Protein, domain 2"/>
    <property type="match status" value="1"/>
</dbReference>
<dbReference type="InterPro" id="IPR020845">
    <property type="entry name" value="AMP-binding_CS"/>
</dbReference>
<feature type="compositionally biased region" description="Low complexity" evidence="8">
    <location>
        <begin position="744"/>
        <end position="754"/>
    </location>
</feature>
<dbReference type="InterPro" id="IPR016039">
    <property type="entry name" value="Thiolase-like"/>
</dbReference>
<dbReference type="Proteomes" id="UP000659223">
    <property type="component" value="Unassembled WGS sequence"/>
</dbReference>
<dbReference type="InterPro" id="IPR001917">
    <property type="entry name" value="Aminotrans_II_pyridoxalP_BS"/>
</dbReference>
<keyword evidence="5" id="KW-0663">Pyridoxal phosphate</keyword>
<dbReference type="SMART" id="SM01294">
    <property type="entry name" value="PKS_PP_betabranch"/>
    <property type="match status" value="1"/>
</dbReference>
<evidence type="ECO:0000256" key="8">
    <source>
        <dbReference type="SAM" id="MobiDB-lite"/>
    </source>
</evidence>
<sequence length="2269" mass="237924">MTETILSRGPIGKLWPGGEPETVAALLRHRADRTPDALAYRFLPGADDASESLSYGELDLRARTVAGRLLRENLSGKPVLLLHPPGLDYIAAFFGCLYAGAIAVPAYPPDSARFGQTMPRLAAIARDSGATHAYTTADVREAARAKPEEISALGLAGLTWLTAGDLAPADAEAWHEPGTAGGSLAFLQYTSGSTSDPKGVMVTHANLVRNLRSIHLRLEHDEDSGMVSWLPPYHDMGLIGGILTPLYGGFPAHLMAPATFVRRPLLWLDTLSRTGASTSVAPNFGFEQCLRRVTDEQRDALDLSAWRLALNGAEPVRAETLERFADRFAPCGFDRRALLPCYGLAEGTLMVTGIDAAQPPVLGAFDAGALARGEAEPAADGAERATRVVGCGTPVPDVEVAVVDADTRRRVADGRVGEIWVAGPNVADGYWGRPEATDEAFRARIAGEEETAAAYLRTGDLGFLRDGQLYVVGRTKDVVIVQGRNHYPHDVELTAEKATDAVRPGCGAAFGIPTAQGEQLALAYEFGGGDPAATLAALRSAIAEEHQVAPHTVVLLKRSTVPKTTSGKIQRQACRAALTGLELSVVAASVVRDDAGPSLAARPGRDEAVEAVARVLGRAAGPDDVADRGFAELGLDYAGLLDAVGALEREFGVAVPVGELLVRPHAATLVELLLATGPGESADPNGVTPTVDEAGESNRAADEGAFADRPGTGTFASPTGEGMPSGRPGEGAFADVPGAGATGEGPRAGVPGAPGSAPAAVEAWLAARIAERLGLQASAIDRDLPFISLGLDSRQAVAVADELGAWLGRSLPAGLVFEHPSVRAVAARLGAQQRPQPTAAPAAPAAPATGEPVAIVGMGCRFPGAPDVDSYWRLLLDGRDAVGEVPRDRWDPELVDAPRHGGFLDRVDAFDARFFGISAREAERMDPQQRLLLEVAWQAFEDAHVTPARLAGSETGVFVGISSHDYAELQMPHLEAVDVYSATGNAQSVAANRLSYHFDLAGPSLAVDTACSSSLAAVHMACQSLRAGECRTALAGGVNLLITPGLSVAFAQGGMLSADGRCRTFDDAADGYVRGEGVGLVLLKPLSAALADGDRVHAVIRGSALGHGGRSNGLTAPKGSAQRTVMARALAQAGLEAPAVGYVEAHGTGTALGDPIEWEALAGVYGRGRAAEEPCLVGSVKTNIGHLEAAAGIAGLIKAALVTKYRQVPASLHLTTPNRGLAQEGAGLEVATERRALPVRDAARAGVSSFGFGGANAHVVLEAAPEVPPAAPAEGPRRPRHALCLSGHTPTALATLARHYRTHLAAHPDADLREVCHSANTGRAHLAHRAVLTGATAADLDAALEDLVRDRPSTAAVRGHVLGRPEPKVAFLFSGQGTQYTGMAKELYGTHEAFTRTLDRADAVLRPLLGIPLTRLLFDEDGAAQLRSTRYCQAALVALEAALAGVWTQLGVRPAAVLGHSAGAIAAAAVAGAVSLEDALALAAERGRLMDAQPGEGAMIACIGDPGAVREVAAGFASVAVSAVNTGDHLVLSGEAAEIAAAGEALRGRGLTVRPLVVSHAFHSPLMAGAADPLQEAAGRIAFAEPAIPWVSDATGELTGRPDAGYWRAHMLGTVRFADGFATLRRLGCDAFVEIGPHPTLLNLGRSMTAAEPGAGDVPAPLWLPTLRRGGDAWESLLQSLGRLHCAGGAVDWAALEGQDPPRHVPVPHAVLERESYWFTAPEERARRSAVTGPALPAAPSSLAREPYEPYEPHEPHAVPAGGPGVEGSVLGHIARICGFPAEQIPPYARLGVDLGFDSLMRTDLQRSIAAQFPDRMDALQHELPEDPTVRDLMDRLAGGPGPVAPAVPAPAQAAPPAPLAVPAPAPVPQPARPAVKQEYAFEEWAEYAELQGRLRQARSGGSNPYGRSHEGFNSAEATIGGRKVVNFAAFNYLALSGHPQVRQAAKEAIDQYGTSASATPLLFGETPLHHELDAEIASFLGTEAAIVFAGGHATNVATVGHLFGPEDLIVHDEWSHDSTVRGCVLSGARRRPFPHNDWEALDRILTALRGRHRRALVVIEGAYSQDGDIPDLPRFIEVKKRHGAMLMIDEAHSVGVLGETGRGIGEHFPVDRADVDLWMGTLSKAIGSLGGYIAAREPIVEYLRFTAPLHIFSTGISPANAAAALEAIRVVRKEPQRVARLRELSDFFRAGARERGLDIGVSRASAVIPVITGDWEKTMALSNSLLEQGVNVMPIGYPAVERDKCRLRFFINVDHTEVDLENSLDLLV</sequence>
<evidence type="ECO:0000256" key="5">
    <source>
        <dbReference type="ARBA" id="ARBA00022898"/>
    </source>
</evidence>
<dbReference type="InterPro" id="IPR001227">
    <property type="entry name" value="Ac_transferase_dom_sf"/>
</dbReference>